<evidence type="ECO:0000313" key="2">
    <source>
        <dbReference type="Proteomes" id="UP000308600"/>
    </source>
</evidence>
<dbReference type="Proteomes" id="UP000308600">
    <property type="component" value="Unassembled WGS sequence"/>
</dbReference>
<evidence type="ECO:0000313" key="1">
    <source>
        <dbReference type="EMBL" id="TFK61886.1"/>
    </source>
</evidence>
<gene>
    <name evidence="1" type="ORF">BDN72DRAFT_964909</name>
</gene>
<proteinExistence type="predicted"/>
<sequence>MRPTLALRRMMKVAVEGCCHGELDAIYQHITFLERKNRCKVDLLLMCGDFEGLRNEQDMKCMARPEKYTAMGDFHKYYSKQKVAPILTLVIGGNHEASNYMWELYHGGWLAPNIYYLGNSGCVQVNGVRIGAASGIYKSHHYNLGHWETLPYDRSSMRSIYHQRDYDFQKLSMLPKPSIFLSHDWPMNIPFYGDVEDLLQRKSRHQIEQIGSPPSMELLRALKPDWWFSAHMHTKFAATVEHKMGDASGPGSGSEELNAASPAASTSAGLQAPSVTQFLALDKCLPNREFLEVIDVPIPENSSPANASRKPSKSNGPPVFSYDPQWLAILRAFHPWLTLRRYQEPLPEKAQLRKLVEKELEWVKENVPKKIGEDMRVERCQQFSQTAPMRGFEVGDKKQQPPAYTNPQTEALCSLLELENKINPAPRA</sequence>
<protein>
    <submittedName>
        <fullName evidence="1">DBR1-domain-containing protein</fullName>
    </submittedName>
</protein>
<dbReference type="EMBL" id="ML208622">
    <property type="protein sequence ID" value="TFK61886.1"/>
    <property type="molecule type" value="Genomic_DNA"/>
</dbReference>
<accession>A0ACD3A8L0</accession>
<keyword evidence="2" id="KW-1185">Reference proteome</keyword>
<reference evidence="1 2" key="1">
    <citation type="journal article" date="2019" name="Nat. Ecol. Evol.">
        <title>Megaphylogeny resolves global patterns of mushroom evolution.</title>
        <authorList>
            <person name="Varga T."/>
            <person name="Krizsan K."/>
            <person name="Foldi C."/>
            <person name="Dima B."/>
            <person name="Sanchez-Garcia M."/>
            <person name="Sanchez-Ramirez S."/>
            <person name="Szollosi G.J."/>
            <person name="Szarkandi J.G."/>
            <person name="Papp V."/>
            <person name="Albert L."/>
            <person name="Andreopoulos W."/>
            <person name="Angelini C."/>
            <person name="Antonin V."/>
            <person name="Barry K.W."/>
            <person name="Bougher N.L."/>
            <person name="Buchanan P."/>
            <person name="Buyck B."/>
            <person name="Bense V."/>
            <person name="Catcheside P."/>
            <person name="Chovatia M."/>
            <person name="Cooper J."/>
            <person name="Damon W."/>
            <person name="Desjardin D."/>
            <person name="Finy P."/>
            <person name="Geml J."/>
            <person name="Haridas S."/>
            <person name="Hughes K."/>
            <person name="Justo A."/>
            <person name="Karasinski D."/>
            <person name="Kautmanova I."/>
            <person name="Kiss B."/>
            <person name="Kocsube S."/>
            <person name="Kotiranta H."/>
            <person name="LaButti K.M."/>
            <person name="Lechner B.E."/>
            <person name="Liimatainen K."/>
            <person name="Lipzen A."/>
            <person name="Lukacs Z."/>
            <person name="Mihaltcheva S."/>
            <person name="Morgado L.N."/>
            <person name="Niskanen T."/>
            <person name="Noordeloos M.E."/>
            <person name="Ohm R.A."/>
            <person name="Ortiz-Santana B."/>
            <person name="Ovrebo C."/>
            <person name="Racz N."/>
            <person name="Riley R."/>
            <person name="Savchenko A."/>
            <person name="Shiryaev A."/>
            <person name="Soop K."/>
            <person name="Spirin V."/>
            <person name="Szebenyi C."/>
            <person name="Tomsovsky M."/>
            <person name="Tulloss R.E."/>
            <person name="Uehling J."/>
            <person name="Grigoriev I.V."/>
            <person name="Vagvolgyi C."/>
            <person name="Papp T."/>
            <person name="Martin F.M."/>
            <person name="Miettinen O."/>
            <person name="Hibbett D.S."/>
            <person name="Nagy L.G."/>
        </authorList>
    </citation>
    <scope>NUCLEOTIDE SEQUENCE [LARGE SCALE GENOMIC DNA]</scope>
    <source>
        <strain evidence="1 2">NL-1719</strain>
    </source>
</reference>
<organism evidence="1 2">
    <name type="scientific">Pluteus cervinus</name>
    <dbReference type="NCBI Taxonomy" id="181527"/>
    <lineage>
        <taxon>Eukaryota</taxon>
        <taxon>Fungi</taxon>
        <taxon>Dikarya</taxon>
        <taxon>Basidiomycota</taxon>
        <taxon>Agaricomycotina</taxon>
        <taxon>Agaricomycetes</taxon>
        <taxon>Agaricomycetidae</taxon>
        <taxon>Agaricales</taxon>
        <taxon>Pluteineae</taxon>
        <taxon>Pluteaceae</taxon>
        <taxon>Pluteus</taxon>
    </lineage>
</organism>
<name>A0ACD3A8L0_9AGAR</name>